<evidence type="ECO:0000313" key="2">
    <source>
        <dbReference type="Proteomes" id="UP000005709"/>
    </source>
</evidence>
<name>C8PGS8_9BACT</name>
<dbReference type="EMBL" id="ACYG01000019">
    <property type="protein sequence ID" value="EEV18316.1"/>
    <property type="molecule type" value="Genomic_DNA"/>
</dbReference>
<dbReference type="Proteomes" id="UP000005709">
    <property type="component" value="Unassembled WGS sequence"/>
</dbReference>
<protein>
    <submittedName>
        <fullName evidence="1">Uncharacterized protein</fullName>
    </submittedName>
</protein>
<proteinExistence type="predicted"/>
<gene>
    <name evidence="1" type="ORF">CAMGR0001_1072</name>
</gene>
<comment type="caution">
    <text evidence="1">The sequence shown here is derived from an EMBL/GenBank/DDBJ whole genome shotgun (WGS) entry which is preliminary data.</text>
</comment>
<keyword evidence="2" id="KW-1185">Reference proteome</keyword>
<reference evidence="1 2" key="1">
    <citation type="submission" date="2009-07" db="EMBL/GenBank/DDBJ databases">
        <authorList>
            <person name="Madupu R."/>
            <person name="Sebastian Y."/>
            <person name="Durkin A.S."/>
            <person name="Torralba M."/>
            <person name="Methe B."/>
            <person name="Sutton G.G."/>
            <person name="Strausberg R.L."/>
            <person name="Nelson K.E."/>
        </authorList>
    </citation>
    <scope>NUCLEOTIDE SEQUENCE [LARGE SCALE GENOMIC DNA]</scope>
    <source>
        <strain evidence="1 2">RM3268</strain>
    </source>
</reference>
<organism evidence="1 2">
    <name type="scientific">Campylobacter gracilis RM3268</name>
    <dbReference type="NCBI Taxonomy" id="553220"/>
    <lineage>
        <taxon>Bacteria</taxon>
        <taxon>Pseudomonadati</taxon>
        <taxon>Campylobacterota</taxon>
        <taxon>Epsilonproteobacteria</taxon>
        <taxon>Campylobacterales</taxon>
        <taxon>Campylobacteraceae</taxon>
        <taxon>Campylobacter</taxon>
    </lineage>
</organism>
<dbReference type="RefSeq" id="WP_005870720.1">
    <property type="nucleotide sequence ID" value="NZ_ACYG01000019.1"/>
</dbReference>
<evidence type="ECO:0000313" key="1">
    <source>
        <dbReference type="EMBL" id="EEV18316.1"/>
    </source>
</evidence>
<sequence length="70" mass="7797">MSGPLVCAVWLPALDKFKALVEFKGCEISNTRGISDFRGILKRRGILNIVKFKRRGISNASKIHALVRSI</sequence>
<accession>C8PGS8</accession>
<dbReference type="AlphaFoldDB" id="C8PGS8"/>